<comment type="caution">
    <text evidence="1">The sequence shown here is derived from an EMBL/GenBank/DDBJ whole genome shotgun (WGS) entry which is preliminary data.</text>
</comment>
<reference evidence="1 2" key="1">
    <citation type="submission" date="2018-10" db="EMBL/GenBank/DDBJ databases">
        <title>Genomic Encyclopedia of Archaeal and Bacterial Type Strains, Phase II (KMG-II): from individual species to whole genera.</title>
        <authorList>
            <person name="Goeker M."/>
        </authorList>
    </citation>
    <scope>NUCLEOTIDE SEQUENCE [LARGE SCALE GENOMIC DNA]</scope>
    <source>
        <strain evidence="1 2">DSM 16510</strain>
    </source>
</reference>
<dbReference type="Proteomes" id="UP000267841">
    <property type="component" value="Unassembled WGS sequence"/>
</dbReference>
<dbReference type="AlphaFoldDB" id="A0A497XQE5"/>
<evidence type="ECO:0000313" key="2">
    <source>
        <dbReference type="Proteomes" id="UP000267841"/>
    </source>
</evidence>
<dbReference type="RefSeq" id="WP_121011987.1">
    <property type="nucleotide sequence ID" value="NZ_RCCJ01000001.1"/>
</dbReference>
<gene>
    <name evidence="1" type="ORF">BCF55_1413</name>
</gene>
<dbReference type="EMBL" id="RCCJ01000001">
    <property type="protein sequence ID" value="RLJ71118.1"/>
    <property type="molecule type" value="Genomic_DNA"/>
</dbReference>
<sequence>MNHKSPFKDKRLLIWGINNFLEKYGSTLIQHTSKISTYFEISCYNYIIKYYENSGFTVQVKNLDEKTRSFKYKLGPLGYPHNFSYFIVSKTYLYRKNPKTFQYEIRHNIPVQSKHDSNIFITPDIVICENNIASKRDWRYYRGMRKLYFIPNESLISFAEAKHYNPSPEMIINFIGIVNELMPSLLKKKNKSNRPAHIAPSLIVSGKGGYHTDLIKRSLQNRYSVNIFLGVFSSSAQIYSKYRRSEVITI</sequence>
<dbReference type="OrthoDB" id="1331509at2"/>
<name>A0A497XQE5_9AQUI</name>
<keyword evidence="2" id="KW-1185">Reference proteome</keyword>
<organism evidence="1 2">
    <name type="scientific">Hydrogenivirga caldilitoris</name>
    <dbReference type="NCBI Taxonomy" id="246264"/>
    <lineage>
        <taxon>Bacteria</taxon>
        <taxon>Pseudomonadati</taxon>
        <taxon>Aquificota</taxon>
        <taxon>Aquificia</taxon>
        <taxon>Aquificales</taxon>
        <taxon>Aquificaceae</taxon>
        <taxon>Hydrogenivirga</taxon>
    </lineage>
</organism>
<protein>
    <submittedName>
        <fullName evidence="1">Uncharacterized protein</fullName>
    </submittedName>
</protein>
<evidence type="ECO:0000313" key="1">
    <source>
        <dbReference type="EMBL" id="RLJ71118.1"/>
    </source>
</evidence>
<proteinExistence type="predicted"/>
<accession>A0A497XQE5</accession>